<proteinExistence type="predicted"/>
<sequence>MAPPPPPPRMLPPLDPDVLPQPFRAIDRTLNQIIDGAARIADLRAQQRDLAARARACRIQAPTALCAAPRPCSAFCPSPAGGVCVASAPAAAAPPAQVSAASSAGATAATPAAAAAAGAAGFSGRCELLVMQTRHCTTSAGSLPSGGGDGPSAAAATAAAAAAAPQEAAGSAPAGRAQAIIRSQPITALDVVVPDSGPAPAAPPATSPGDGARAIAVAGMADGSLCVLAVAGDGRSQQVLCDCAPARADVPCVCVEFSPGGRWLASLAAYGAADVYAWQPRQPPALAVVLRVEPPAEFTGSSRRDPGVPASLVWRPRGLIVWWRGSNVLRRYGFPAAAGQPQPLAVAGASQGGAPPQQALPTEWTLPHAIACAAVVPRGEGGCCGAAGDGGLLALGLANGSVLLFDELQSGFSAALPRLPSPATHLLALPQQHRGAGGPPRVLAATESGTLLTAEVASPVASSGRSGEPAGAATGWRLLPLPQLFDVQALLPLPAPPAAGGQTPRAPLALVVATAARPAVVIAGLPPWADLSTGPPTTSSAATPPGAEPPPPSLPPLLPPRLLVIDTASGALLLELVPHPGLQLDCHGCGWPGGDGGGRSPRRCVPLAVRGSVLVAGAVAAEGDASRGEGPVHLLAFDLVAAAARAEAAVAEGAAEEETPAGPPLLPAAGGIGHAAAGDAAPLSGASLALVRDAATRAALRHAMACVGGAAPAGGGGGGGSGIRAARARGVREALSALAQRALASEVGGAQPRPLLLGAAGM</sequence>
<dbReference type="InterPro" id="IPR015943">
    <property type="entry name" value="WD40/YVTN_repeat-like_dom_sf"/>
</dbReference>
<evidence type="ECO:0000313" key="3">
    <source>
        <dbReference type="Proteomes" id="UP000247498"/>
    </source>
</evidence>
<comment type="caution">
    <text evidence="2">The sequence shown here is derived from an EMBL/GenBank/DDBJ whole genome shotgun (WGS) entry which is preliminary data.</text>
</comment>
<name>A0A2V0PQZ1_9CHLO</name>
<dbReference type="Gene3D" id="2.130.10.10">
    <property type="entry name" value="YVTN repeat-like/Quinoprotein amine dehydrogenase"/>
    <property type="match status" value="1"/>
</dbReference>
<dbReference type="AlphaFoldDB" id="A0A2V0PQZ1"/>
<dbReference type="InParanoid" id="A0A2V0PQZ1"/>
<dbReference type="SUPFAM" id="SSF63829">
    <property type="entry name" value="Calcium-dependent phosphotriesterase"/>
    <property type="match status" value="1"/>
</dbReference>
<organism evidence="2 3">
    <name type="scientific">Raphidocelis subcapitata</name>
    <dbReference type="NCBI Taxonomy" id="307507"/>
    <lineage>
        <taxon>Eukaryota</taxon>
        <taxon>Viridiplantae</taxon>
        <taxon>Chlorophyta</taxon>
        <taxon>core chlorophytes</taxon>
        <taxon>Chlorophyceae</taxon>
        <taxon>CS clade</taxon>
        <taxon>Sphaeropleales</taxon>
        <taxon>Selenastraceae</taxon>
        <taxon>Raphidocelis</taxon>
    </lineage>
</organism>
<evidence type="ECO:0000313" key="2">
    <source>
        <dbReference type="EMBL" id="GBG00501.1"/>
    </source>
</evidence>
<evidence type="ECO:0000256" key="1">
    <source>
        <dbReference type="SAM" id="MobiDB-lite"/>
    </source>
</evidence>
<feature type="region of interest" description="Disordered" evidence="1">
    <location>
        <begin position="529"/>
        <end position="555"/>
    </location>
</feature>
<protein>
    <submittedName>
        <fullName evidence="2">Uncharacterized protein</fullName>
    </submittedName>
</protein>
<dbReference type="EMBL" id="BDRX01000234">
    <property type="protein sequence ID" value="GBG00501.1"/>
    <property type="molecule type" value="Genomic_DNA"/>
</dbReference>
<gene>
    <name evidence="2" type="ORF">Rsub_13263</name>
</gene>
<feature type="compositionally biased region" description="Low complexity" evidence="1">
    <location>
        <begin position="531"/>
        <end position="545"/>
    </location>
</feature>
<feature type="compositionally biased region" description="Pro residues" evidence="1">
    <location>
        <begin position="546"/>
        <end position="555"/>
    </location>
</feature>
<dbReference type="Proteomes" id="UP000247498">
    <property type="component" value="Unassembled WGS sequence"/>
</dbReference>
<accession>A0A2V0PQZ1</accession>
<keyword evidence="3" id="KW-1185">Reference proteome</keyword>
<reference evidence="2 3" key="1">
    <citation type="journal article" date="2018" name="Sci. Rep.">
        <title>Raphidocelis subcapitata (=Pseudokirchneriella subcapitata) provides an insight into genome evolution and environmental adaptations in the Sphaeropleales.</title>
        <authorList>
            <person name="Suzuki S."/>
            <person name="Yamaguchi H."/>
            <person name="Nakajima N."/>
            <person name="Kawachi M."/>
        </authorList>
    </citation>
    <scope>NUCLEOTIDE SEQUENCE [LARGE SCALE GENOMIC DNA]</scope>
    <source>
        <strain evidence="2 3">NIES-35</strain>
    </source>
</reference>